<evidence type="ECO:0000313" key="13">
    <source>
        <dbReference type="EMBL" id="PYC78533.1"/>
    </source>
</evidence>
<dbReference type="SUPFAM" id="SSF51735">
    <property type="entry name" value="NAD(P)-binding Rossmann-fold domains"/>
    <property type="match status" value="6"/>
</dbReference>
<dbReference type="Gene3D" id="3.30.70.3290">
    <property type="match status" value="3"/>
</dbReference>
<dbReference type="Gene3D" id="3.40.366.10">
    <property type="entry name" value="Malonyl-Coenzyme A Acyl Carrier Protein, domain 2"/>
    <property type="match status" value="3"/>
</dbReference>
<dbReference type="InterPro" id="IPR020807">
    <property type="entry name" value="PKS_DH"/>
</dbReference>
<dbReference type="InterPro" id="IPR032821">
    <property type="entry name" value="PKS_assoc"/>
</dbReference>
<dbReference type="Pfam" id="PF21089">
    <property type="entry name" value="PKS_DH_N"/>
    <property type="match status" value="3"/>
</dbReference>
<dbReference type="Pfam" id="PF14765">
    <property type="entry name" value="PS-DH"/>
    <property type="match status" value="3"/>
</dbReference>
<dbReference type="InterPro" id="IPR018201">
    <property type="entry name" value="Ketoacyl_synth_AS"/>
</dbReference>
<dbReference type="InterPro" id="IPR036736">
    <property type="entry name" value="ACP-like_sf"/>
</dbReference>
<dbReference type="FunFam" id="3.40.47.10:FF:000019">
    <property type="entry name" value="Polyketide synthase type I"/>
    <property type="match status" value="3"/>
</dbReference>
<dbReference type="GO" id="GO:0004315">
    <property type="term" value="F:3-oxoacyl-[acyl-carrier-protein] synthase activity"/>
    <property type="evidence" value="ECO:0007669"/>
    <property type="project" value="InterPro"/>
</dbReference>
<dbReference type="Gene3D" id="1.10.1200.10">
    <property type="entry name" value="ACP-like"/>
    <property type="match status" value="4"/>
</dbReference>
<feature type="domain" description="Ketosynthase family 3 (KS3)" evidence="11">
    <location>
        <begin position="137"/>
        <end position="563"/>
    </location>
</feature>
<dbReference type="InterPro" id="IPR042104">
    <property type="entry name" value="PKS_dehydratase_sf"/>
</dbReference>
<dbReference type="Pfam" id="PF02801">
    <property type="entry name" value="Ketoacyl-synt_C"/>
    <property type="match status" value="3"/>
</dbReference>
<dbReference type="InterPro" id="IPR020806">
    <property type="entry name" value="PKS_PP-bd"/>
</dbReference>
<dbReference type="SMART" id="SM00823">
    <property type="entry name" value="PKS_PP"/>
    <property type="match status" value="4"/>
</dbReference>
<dbReference type="PROSITE" id="PS52019">
    <property type="entry name" value="PKS_MFAS_DH"/>
    <property type="match status" value="3"/>
</dbReference>
<feature type="region of interest" description="C-terminal hotdog fold" evidence="8">
    <location>
        <begin position="4600"/>
        <end position="4747"/>
    </location>
</feature>
<feature type="active site" description="Proton acceptor; for dehydratase activity" evidence="8">
    <location>
        <position position="4489"/>
    </location>
</feature>
<feature type="domain" description="Ketosynthase family 3 (KS3)" evidence="11">
    <location>
        <begin position="1871"/>
        <end position="2295"/>
    </location>
</feature>
<dbReference type="FunFam" id="3.40.366.10:FF:000002">
    <property type="entry name" value="Probable polyketide synthase 2"/>
    <property type="match status" value="2"/>
</dbReference>
<dbReference type="Gene3D" id="3.10.129.110">
    <property type="entry name" value="Polyketide synthase dehydratase"/>
    <property type="match status" value="3"/>
</dbReference>
<dbReference type="PANTHER" id="PTHR43775:SF51">
    <property type="entry name" value="INACTIVE PHENOLPHTHIOCEROL SYNTHESIS POLYKETIDE SYNTHASE TYPE I PKS1-RELATED"/>
    <property type="match status" value="1"/>
</dbReference>
<keyword evidence="5" id="KW-0045">Antibiotic biosynthesis</keyword>
<feature type="region of interest" description="C-terminal hotdog fold" evidence="8">
    <location>
        <begin position="2877"/>
        <end position="3017"/>
    </location>
</feature>
<evidence type="ECO:0000259" key="10">
    <source>
        <dbReference type="PROSITE" id="PS50075"/>
    </source>
</evidence>
<dbReference type="SUPFAM" id="SSF52151">
    <property type="entry name" value="FabD/lysophospholipase-like"/>
    <property type="match status" value="3"/>
</dbReference>
<feature type="region of interest" description="C-terminal hotdog fold" evidence="8">
    <location>
        <begin position="1179"/>
        <end position="1318"/>
    </location>
</feature>
<dbReference type="GO" id="GO:0004312">
    <property type="term" value="F:fatty acid synthase activity"/>
    <property type="evidence" value="ECO:0007669"/>
    <property type="project" value="TreeGrafter"/>
</dbReference>
<feature type="domain" description="Carrier" evidence="10">
    <location>
        <begin position="1776"/>
        <end position="1851"/>
    </location>
</feature>
<feature type="active site" description="Proton acceptor; for dehydratase activity" evidence="8">
    <location>
        <position position="2774"/>
    </location>
</feature>
<dbReference type="InterPro" id="IPR055123">
    <property type="entry name" value="SpnB-like_Rossmann"/>
</dbReference>
<feature type="region of interest" description="Disordered" evidence="9">
    <location>
        <begin position="5312"/>
        <end position="5333"/>
    </location>
</feature>
<dbReference type="Pfam" id="PF00109">
    <property type="entry name" value="ketoacyl-synt"/>
    <property type="match status" value="3"/>
</dbReference>
<dbReference type="SMART" id="SM00826">
    <property type="entry name" value="PKS_DH"/>
    <property type="match status" value="3"/>
</dbReference>
<accession>A0A2V4NQR7</accession>
<dbReference type="Pfam" id="PF00698">
    <property type="entry name" value="Acyl_transf_1"/>
    <property type="match status" value="3"/>
</dbReference>
<dbReference type="InterPro" id="IPR020841">
    <property type="entry name" value="PKS_Beta-ketoAc_synthase_dom"/>
</dbReference>
<keyword evidence="7" id="KW-0012">Acyltransferase</keyword>
<dbReference type="FunFam" id="1.10.1200.10:FF:000007">
    <property type="entry name" value="Probable polyketide synthase pks17"/>
    <property type="match status" value="3"/>
</dbReference>
<feature type="domain" description="PKS/mFAS DH" evidence="12">
    <location>
        <begin position="2742"/>
        <end position="3017"/>
    </location>
</feature>
<dbReference type="InterPro" id="IPR009081">
    <property type="entry name" value="PP-bd_ACP"/>
</dbReference>
<feature type="domain" description="Ketosynthase family 3 (KS3)" evidence="11">
    <location>
        <begin position="3568"/>
        <end position="3994"/>
    </location>
</feature>
<dbReference type="InterPro" id="IPR016039">
    <property type="entry name" value="Thiolase-like"/>
</dbReference>
<evidence type="ECO:0000256" key="6">
    <source>
        <dbReference type="ARBA" id="ARBA00023268"/>
    </source>
</evidence>
<feature type="domain" description="Carrier" evidence="10">
    <location>
        <begin position="42"/>
        <end position="119"/>
    </location>
</feature>
<dbReference type="InterPro" id="IPR014030">
    <property type="entry name" value="Ketoacyl_synth_N"/>
</dbReference>
<evidence type="ECO:0000256" key="8">
    <source>
        <dbReference type="PROSITE-ProRule" id="PRU01363"/>
    </source>
</evidence>
<feature type="active site" description="Proton donor; for dehydratase activity" evidence="8">
    <location>
        <position position="1240"/>
    </location>
</feature>
<dbReference type="PROSITE" id="PS52004">
    <property type="entry name" value="KS3_2"/>
    <property type="match status" value="3"/>
</dbReference>
<feature type="active site" description="Proton acceptor; for dehydratase activity" evidence="8">
    <location>
        <position position="1074"/>
    </location>
</feature>
<feature type="domain" description="PKS/mFAS DH" evidence="12">
    <location>
        <begin position="4457"/>
        <end position="4747"/>
    </location>
</feature>
<feature type="domain" description="PKS/mFAS DH" evidence="12">
    <location>
        <begin position="1042"/>
        <end position="1318"/>
    </location>
</feature>
<evidence type="ECO:0000256" key="5">
    <source>
        <dbReference type="ARBA" id="ARBA00023194"/>
    </source>
</evidence>
<dbReference type="InterPro" id="IPR057326">
    <property type="entry name" value="KR_dom"/>
</dbReference>
<dbReference type="SMART" id="SM00827">
    <property type="entry name" value="PKS_AT"/>
    <property type="match status" value="3"/>
</dbReference>
<keyword evidence="2" id="KW-0596">Phosphopantetheine</keyword>
<dbReference type="PROSITE" id="PS00012">
    <property type="entry name" value="PHOSPHOPANTETHEINE"/>
    <property type="match status" value="3"/>
</dbReference>
<feature type="region of interest" description="Disordered" evidence="9">
    <location>
        <begin position="1"/>
        <end position="32"/>
    </location>
</feature>
<evidence type="ECO:0000256" key="1">
    <source>
        <dbReference type="ARBA" id="ARBA00004792"/>
    </source>
</evidence>
<gene>
    <name evidence="13" type="ORF">C7C46_15580</name>
</gene>
<reference evidence="13 14" key="1">
    <citation type="submission" date="2018-03" db="EMBL/GenBank/DDBJ databases">
        <title>Bioinformatic expansion and discovery of thiopeptide antibiotics.</title>
        <authorList>
            <person name="Schwalen C.J."/>
            <person name="Hudson G.A."/>
            <person name="Mitchell D.A."/>
        </authorList>
    </citation>
    <scope>NUCLEOTIDE SEQUENCE [LARGE SCALE GENOMIC DNA]</scope>
    <source>
        <strain evidence="13 14">ATCC 21389</strain>
    </source>
</reference>
<keyword evidence="6" id="KW-0511">Multifunctional enzyme</keyword>
<dbReference type="CDD" id="cd08956">
    <property type="entry name" value="KR_3_FAS_SDR_x"/>
    <property type="match status" value="3"/>
</dbReference>
<keyword evidence="14" id="KW-1185">Reference proteome</keyword>
<evidence type="ECO:0000256" key="7">
    <source>
        <dbReference type="ARBA" id="ARBA00023315"/>
    </source>
</evidence>
<evidence type="ECO:0000256" key="9">
    <source>
        <dbReference type="SAM" id="MobiDB-lite"/>
    </source>
</evidence>
<evidence type="ECO:0000256" key="3">
    <source>
        <dbReference type="ARBA" id="ARBA00022553"/>
    </source>
</evidence>
<feature type="domain" description="Carrier" evidence="10">
    <location>
        <begin position="3470"/>
        <end position="3545"/>
    </location>
</feature>
<evidence type="ECO:0000256" key="4">
    <source>
        <dbReference type="ARBA" id="ARBA00022679"/>
    </source>
</evidence>
<feature type="domain" description="Carrier" evidence="10">
    <location>
        <begin position="5230"/>
        <end position="5307"/>
    </location>
</feature>
<keyword evidence="3" id="KW-0597">Phosphoprotein</keyword>
<dbReference type="EMBL" id="PYBW01000049">
    <property type="protein sequence ID" value="PYC78533.1"/>
    <property type="molecule type" value="Genomic_DNA"/>
</dbReference>
<dbReference type="InterPro" id="IPR013968">
    <property type="entry name" value="PKS_KR"/>
</dbReference>
<dbReference type="GO" id="GO:0031177">
    <property type="term" value="F:phosphopantetheine binding"/>
    <property type="evidence" value="ECO:0007669"/>
    <property type="project" value="InterPro"/>
</dbReference>
<dbReference type="PROSITE" id="PS50075">
    <property type="entry name" value="CARRIER"/>
    <property type="match status" value="4"/>
</dbReference>
<dbReference type="GO" id="GO:0033068">
    <property type="term" value="P:macrolide biosynthetic process"/>
    <property type="evidence" value="ECO:0007669"/>
    <property type="project" value="UniProtKB-ARBA"/>
</dbReference>
<comment type="caution">
    <text evidence="13">The sequence shown here is derived from an EMBL/GenBank/DDBJ whole genome shotgun (WGS) entry which is preliminary data.</text>
</comment>
<dbReference type="SUPFAM" id="SSF55048">
    <property type="entry name" value="Probable ACP-binding domain of malonyl-CoA ACP transacylase"/>
    <property type="match status" value="3"/>
</dbReference>
<dbReference type="CDD" id="cd00833">
    <property type="entry name" value="PKS"/>
    <property type="match status" value="3"/>
</dbReference>
<dbReference type="InterPro" id="IPR049900">
    <property type="entry name" value="PKS_mFAS_DH"/>
</dbReference>
<dbReference type="SMART" id="SM00825">
    <property type="entry name" value="PKS_KS"/>
    <property type="match status" value="3"/>
</dbReference>
<dbReference type="InterPro" id="IPR036291">
    <property type="entry name" value="NAD(P)-bd_dom_sf"/>
</dbReference>
<feature type="region of interest" description="N-terminal hotdog fold" evidence="8">
    <location>
        <begin position="4457"/>
        <end position="4582"/>
    </location>
</feature>
<dbReference type="RefSeq" id="WP_110670032.1">
    <property type="nucleotide sequence ID" value="NZ_PYBW01000049.1"/>
</dbReference>
<dbReference type="InterPro" id="IPR014031">
    <property type="entry name" value="Ketoacyl_synth_C"/>
</dbReference>
<dbReference type="Pfam" id="PF16197">
    <property type="entry name" value="KAsynt_C_assoc"/>
    <property type="match status" value="3"/>
</dbReference>
<dbReference type="Pfam" id="PF08659">
    <property type="entry name" value="KR"/>
    <property type="match status" value="3"/>
</dbReference>
<dbReference type="Gene3D" id="3.40.50.720">
    <property type="entry name" value="NAD(P)-binding Rossmann-like Domain"/>
    <property type="match status" value="3"/>
</dbReference>
<evidence type="ECO:0000259" key="11">
    <source>
        <dbReference type="PROSITE" id="PS52004"/>
    </source>
</evidence>
<dbReference type="InterPro" id="IPR049551">
    <property type="entry name" value="PKS_DH_C"/>
</dbReference>
<dbReference type="GO" id="GO:0006633">
    <property type="term" value="P:fatty acid biosynthetic process"/>
    <property type="evidence" value="ECO:0007669"/>
    <property type="project" value="InterPro"/>
</dbReference>
<feature type="region of interest" description="N-terminal hotdog fold" evidence="8">
    <location>
        <begin position="2742"/>
        <end position="2865"/>
    </location>
</feature>
<evidence type="ECO:0000256" key="2">
    <source>
        <dbReference type="ARBA" id="ARBA00022450"/>
    </source>
</evidence>
<dbReference type="PROSITE" id="PS00606">
    <property type="entry name" value="KS3_1"/>
    <property type="match status" value="1"/>
</dbReference>
<dbReference type="Gene3D" id="3.40.47.10">
    <property type="match status" value="3"/>
</dbReference>
<feature type="region of interest" description="N-terminal hotdog fold" evidence="8">
    <location>
        <begin position="1042"/>
        <end position="1165"/>
    </location>
</feature>
<dbReference type="InterPro" id="IPR016035">
    <property type="entry name" value="Acyl_Trfase/lysoPLipase"/>
</dbReference>
<dbReference type="SUPFAM" id="SSF47336">
    <property type="entry name" value="ACP-like"/>
    <property type="match status" value="4"/>
</dbReference>
<dbReference type="InterPro" id="IPR014043">
    <property type="entry name" value="Acyl_transferase_dom"/>
</dbReference>
<name>A0A2V4NQR7_9ACTN</name>
<dbReference type="Pfam" id="PF22953">
    <property type="entry name" value="SpnB_Rossmann"/>
    <property type="match status" value="3"/>
</dbReference>
<dbReference type="SMART" id="SM00822">
    <property type="entry name" value="PKS_KR"/>
    <property type="match status" value="3"/>
</dbReference>
<dbReference type="InterPro" id="IPR006162">
    <property type="entry name" value="Ppantetheine_attach_site"/>
</dbReference>
<dbReference type="InterPro" id="IPR016036">
    <property type="entry name" value="Malonyl_transacylase_ACP-bd"/>
</dbReference>
<proteinExistence type="predicted"/>
<feature type="active site" description="Proton donor; for dehydratase activity" evidence="8">
    <location>
        <position position="4661"/>
    </location>
</feature>
<sequence length="5393" mass="560461">MSESESLVTDPRAAAAVDEGAQQRSGLTDRIAPLPGQEQSRVLLDLVLEHTLAALRQVRPDAAATVWAEVAFKDQGLDSLALVDLQNRLNRATGLALPPTVAFDHPSPRRLAEFLRGELLGEADEESAAVFTSELDDEPIAIVGIGCRFPGGVSSPEELWQLVAEGREVLGAFPADRDWDIENMFDQDPNATGKSYVAKGGFLDTATLFDADFFGIAPREALAMDPQQRLVLETAWEALERAGIDPTSLKGSRAGVFVGAEVHEYGVRVHEAPEGLDGYLMTGNAPSVASGRVAYVLGLEGPAVTVDTACSGSVVSLHLAAQALRRGECSLALVGGVTVMGSPGMFTAFSRQRGLAADGRVKAFAAAADGTGFAEGVGLLVVERLSDARRQGHRVLAVVRGTAVNQDGASNGLTAPSGTSQRRLIRQALAVSGLTADQVDAVDAHGTGTRLGDPIEAQAILATYGQDRPADKPLWLGSVKSNLGHTQAAGGVASIIKMIMAMQHGELPRTLHVDAPTPNVDWSAGNVKLLTEPVAWPAGEQPRRAGVSAFGISGTNAHVILEEPPAEPAEAEPVPEAEPGALPLLLTARNETALRAQAARLLDQLTSSTAEPALADLGRALATTRAALGERAVAVAGDLAEFRAQLAALAEGSPAPGLVRGSTDPHRLAFLFTGQGSQRLAMGRQLARRHPVFAKALEEAIGYLDLQLDRSLWQVLFAAEGTPEAELLHLTGYAQCALFAVETALFKLLDSWGVRPDYLAGHSLGELSAAYAAGVLSLEDAATLVAARGRLMQQLPTGGAMVAVQATEAEVRALLESMGLTDGVGVAAVNGPAAVVVSGAEQPVLALAGELAARGRKTKRLKVSHAFHSALIEPMLAEFRRVARILDYHPPRIPVVSNVSGALATAEELTDPEYWVRHVREAVRFADGLRTLVDLGVDTFLELGPDAVLSAMGQECLTEGQHDTVFAAALRRDRDEQRELLAALGLAHARGAEVDWAAFYAGTPARRVELPTYAFQRRRFWLSPPRATAGDPAGLGQVAAAHPLLGAVVTLAGADGVLLTGRVSLQAQPWLADHVVAGVALLPGTAFVELAVRAGDQVGCALLEELTLAAPLVLPATGGVALQVVVGAADATGRRTVQVHARPEDADTPWVQHAEGLLAPQAEAPAQLPGFAAWPPAGADPIDLTDHYTAMAEQGYGYGPAFHGLKAAWQRGAEVFAEVALPEPVAGQAGEFGLHPALLDAVLHATDFAAVPDPDQPTRLPFAFTGVTLHATGAATVRVRITATGQDRVALALADATGAPVATVDSFLLRAVSAEQLRAARTDSLYEVRWTPLAAPRAAEPALPTLDELTALVGEPAGELTVRWNAPAGTGADPVAAAHAVTAEVLATVQAFLAEERFAAARLVVVTAGAVAAGPGELPGLAQAPLWGLVRAAQAEQPGRLVLLDTDGSAESEAALAAAVATGEPELALRGGELRVPRLTAAGAADLGADPWQDAGTVLVTGGTQGLGATVARHLATAHGVRRLLLAGRRGADTPGVAELVAELAEAGAEATVLALDVTDRAALEAALAGHTLTGVVHAAGVLDDALLADLTPERLAAVLRPKADAAWLLHELTLDQPLTAFVLFSSTATVLDGAGQGNYAAANVFLDALAAHRAAAGRPATALAWGLWTGAGGMGERLDAAALQRIARLGLEPLSAQENLRLLDEALTAGRPTVVPVRVDRQALRERGEALPALLRALAPAATVRRTATGAGGAVAVELTLGQRLAELDEAARAEALLDLVRAQAAAVLGFAAGEELAATRAFSDIGFDSLAAVELRNRLNAATGLRLPATLTFDYPHPQALAGFLAEKLSATVKAAPRPAAVAPAAEQDEPIAIVAMACRYPGEVASPEQLWQLVAEGADVVTPFPTDRGWPEDLYDPELGKPGKSYSREGGFLHDAAMFDPEFFEISPREAQAMDPQQRLLLETSWELLERAGIDPGALRGSDTGVFAGVMYHDWGLRLGPLPEEVAGYHGNGSLASVVSGRVAYALGLEGPAVTVDTACSSSLVAAHWAVQALRAGECSLALAGGVTVMSTPDTFVDMSRQRGLAADGRCKSFGAQADGTGWGEGCGLVLLERLSDARRNGHRVLALLRSSAVNSDGASNGLTAPNGPSQQRVIQQALAAGGLTTAEVDVVEGHGTGTTLGDPIEAQALLATYGQDRAGEPLWLGSIKSNMGHTQAAAGVAGIIKMVQAIRHGVLPRTLHADQPSTQVDWAAGAVRLLTEERAWPAVDRPRRAAVSSFGISGTNAHVIIEQAPAAALPQPPAAPAGPLPWMLSARTGEALRAQAAQLASFADELADDQLALAGHALATERAALGERAVVFGATRAELTDALRLLAEGGRAGLARGTVRPAKTAFAFTGQGAQRAGMGAELAATYPVFATAFDAAQAALGQALPLQDAELLNRTEHAQPAIFAFEVALFRLLESWGVKADLMIGHSIGEIAAAHVAGVFSLADAAKLVAARGRLMQALPAGGGMLALEATEAEVTGLGVDLAAVNGPRAVVLSGPVAELDRIAEQFADRRAKRLSVSHAFHSALMDPMLDEFRRVAEQLDYQAPTSVLVSTLTGEPAGPELASADYWVRHVRATVRYADAVACLRSRGVAELIEIGPDAALSALDQGEPALSCTALQRRDRSEPQALLLGLGQVWSRGTRVDWAAFFGAQPARRLDLPTYPFQRSRYWLDFAPAGTADLGAAGLTAVDHPLLGAAVVAADSGGAVLTGRLSRTAQRWIADHDVLGRILLPGTGFVELAVAAGDQVGCGRVEELTLEAPLILPERGSLTLQVVVGAADAAGARTVAVHSRPEGADTPWTRHAAGLLTAAPAAAAFELTAWPPAGATPVAVEGAYQRLTERGYGYGPTFQGLTAAWRQGEDVYAEVALPEGAHAEAARFGLHPALLDAAMHADLLDAEGRAEGDTLLPFSWNGVTLHAAGATALRVHLRRLRGDELSAIYVADQAGRPVATVESLVSRPVSARQLDAARDERSGTLLKVEWTELPTPAPAPALPELGSAAAPLVRFTVPASAAEVPVAGHAVAAQVLTVVQDWLADERSAAAKLVVVTEGAVAARTGEAVSALAQSPVWGLVRAAEQENPGRFLLLDTDGTAASEALVAAAAQLGESELALRGGRVLLPRLVQAGHGGRTVSWNPDGTVLVTGGTSGLGALVARHLVAEHGVRHLLLTSRRGPAAPGVAELVAGLERAGATVTVRAADLAERTEVVALLAQVDPAHPLSGVVHAAGVADNALVGALDAERLAAVLRPKLDAAWHLHELTEHQHLDAFVLFSSAGGLVLAAGQANYAAANVFLDALAAHRTASGLPATALAFGMWAVDTGLGGPLADSDLERMNRLGLPALAVADGLALFDQALAGADAQLVPVGLDRAALRERTDEVPALLRALAGGAAARRAQAGPGAAQAADLAQQLAGRTPAERERALLDLVRTQVAQVLGHAGTAAIGADRAFKELGFDSLAAVELRNLLTAASGVRLPATLVFDHPNSKAVADFLGSKLATAAPAPVAQAAPAPAAVAAAEDDRIAIIGISCRFPGGVRSADELWQLVAEGRDAVAGFPTDRGWDPDGIFDPEPGVPGKTYAVEGGFLYDATEFDAEFFGVMPREALAMDPQQRLLLQGAWEAFERAGIDPTAMRGSQTGVYAGVMYHDYASRLPSIPEELSGYVGNGSAASIASGRVAYALGLEGPAVTVDTACSSSLVALHMACQALRSGEISLALAGGVTVMPTPDIFVDFAQQRGLASDGRCKAFAGAADGTGWAEGIGLLLVERLADAEANGHPVLAVVRASAINQDGASNGLTAPNGPSQQRVIQRALTVAGLTTDDVDLVEGHGTGTRLGDPIEAQALLATYGQDRPADRPLWLGSIKSNIGHAQAAAGVSGVIKAVMAIRHGVLPKTLHVDKPSPQVDWTEGNVKLLTENRAWPELGRPRRAAVSSFGLSGTNAHVILEQAPDVPAVEVLDDNDGLIALPISARTAKALPEQARALADHLAGTADRLTDTAYSLVACRAALPHRAVVLAADRAGAVAALRAIADGAKHPQAVTGAAAPEGLTAFLFSGQGAQRPGMGRELYEQYPVFAEALDEICARLDALLLDRPLKEVIWAEDAEALNRTVFTQSALFAFEVALFRLVDSLGLRPDVLMGHSIGELAAAHVAGVLSLADACTLVAARGRLMQARPAGGAMLAVQATEAEATAADLGVDIAAVNGPNSVVLSGAEEAIAAAEAHFTALGRKTSRLRVSHAFHSVLMEPMLAQFRAVAGTLTYHRPELAVVSNVTGRPATAEQLTDPEYWVRHVREAVRFADGVRALEELGVTRILEIGPDGVLAALAQASLEQVDTVVPALRKDRPEGEALLTALARLHVSGLTPDWTAPLAGRSPRRVDLPTYAFDKRRFWLDMPATASDVTGIGQVAASHPLLSAVVVSPENGGLVLTGRLSIETHPWIADHDVLGTVLLPGTGYVELALRAAEEAGCDLVEELTIEALMPLPPTGGTAIQVVVGEADQGGRRSFSVHSRVEDAPAHVPWTRHVSGVLAIADQEPPTPESFDVGYRAWPPAGAEVVDISDVYDYLTSQGYFYGPMFRGLKAVWRRDKEIFAEVALPEDAGDQAAEMRVHPSLLDAALSATDFLGGRKPQDIGASQLPFAWTGVRLFKGGAPRLRVRINWFSSDAKVGSDAVRLELSDTVGNPVLAVESLVVRAVTPDRVAAAAAASTGTRQRESLFQVGWTHTTTGVAQDAAAGAWAQLGAGELGLDLPRYADLAALAAATAVPELVIHQVSSPQGEVPGAVRAVLGEILTLTQQWLEEPKFGNSKLMLVTRQAVGIEGEPVDLAQAPVWGLIRSAQQENPDRLLLLDLDGGRITPAVVALGEPELAVRGAQLRVPRLTGVPTSEPERPAPWDGESTVLLTGGTSGLGALLARHLVTVHGVRHLLLTSRSGSAAPAARELAEELGTLGAQVRIEACDAADRAALAALLDSVPAEHPLRAVVHAAGVMDNALLGSLTAEQLESVLRPKVDGAWNLHELTKELPLAAFVLYSSVSGLVMGAGQANYAAANRFCDALAQHRQAAGLPATTLAFGLWTTQTGLGGGAVDAELEEQRMAALGLPPMSSAEGLVLFDEALSLALPVMVPMRLDAAALAASGALTSPLLREVAQAAPARKAPRATTAAKPVEPVQQGGLEQRLAPLDAVERERVLLDLVRTHVAAVRHDEPDAIDLGRGFTEMGLDSLAAIELRNRLQTATGMRLPATLMFDYPNPGALARFLLEELQPQLPSAPEPAAAAGPATTAAPAGDEAALRRRIDTIPLAALREAGLLDKLLELAGGAEAPAPAAAAISSMDIGDLVRAALAGSDNN</sequence>
<dbReference type="InterPro" id="IPR050091">
    <property type="entry name" value="PKS_NRPS_Biosynth_Enz"/>
</dbReference>
<dbReference type="SUPFAM" id="SSF53901">
    <property type="entry name" value="Thiolase-like"/>
    <property type="match status" value="3"/>
</dbReference>
<evidence type="ECO:0000313" key="14">
    <source>
        <dbReference type="Proteomes" id="UP000248039"/>
    </source>
</evidence>
<feature type="active site" description="Proton donor; for dehydratase activity" evidence="8">
    <location>
        <position position="2938"/>
    </location>
</feature>
<dbReference type="InterPro" id="IPR049552">
    <property type="entry name" value="PKS_DH_N"/>
</dbReference>
<dbReference type="Proteomes" id="UP000248039">
    <property type="component" value="Unassembled WGS sequence"/>
</dbReference>
<comment type="pathway">
    <text evidence="1">Antibiotic biosynthesis.</text>
</comment>
<protein>
    <submittedName>
        <fullName evidence="13">3-ketoacyl-ACP reductase</fullName>
    </submittedName>
</protein>
<dbReference type="SMART" id="SM01294">
    <property type="entry name" value="PKS_PP_betabranch"/>
    <property type="match status" value="3"/>
</dbReference>
<dbReference type="OrthoDB" id="9778690at2"/>
<dbReference type="PANTHER" id="PTHR43775">
    <property type="entry name" value="FATTY ACID SYNTHASE"/>
    <property type="match status" value="1"/>
</dbReference>
<evidence type="ECO:0000259" key="12">
    <source>
        <dbReference type="PROSITE" id="PS52019"/>
    </source>
</evidence>
<organism evidence="13 14">
    <name type="scientific">Streptomyces tateyamensis</name>
    <dbReference type="NCBI Taxonomy" id="565073"/>
    <lineage>
        <taxon>Bacteria</taxon>
        <taxon>Bacillati</taxon>
        <taxon>Actinomycetota</taxon>
        <taxon>Actinomycetes</taxon>
        <taxon>Kitasatosporales</taxon>
        <taxon>Streptomycetaceae</taxon>
        <taxon>Streptomyces</taxon>
    </lineage>
</organism>
<dbReference type="InterPro" id="IPR001227">
    <property type="entry name" value="Ac_transferase_dom_sf"/>
</dbReference>
<keyword evidence="4" id="KW-0808">Transferase</keyword>
<dbReference type="Pfam" id="PF00550">
    <property type="entry name" value="PP-binding"/>
    <property type="match status" value="4"/>
</dbReference>